<proteinExistence type="predicted"/>
<name>A0A5B0MHJ1_PUCGR</name>
<organism evidence="3 5">
    <name type="scientific">Puccinia graminis f. sp. tritici</name>
    <dbReference type="NCBI Taxonomy" id="56615"/>
    <lineage>
        <taxon>Eukaryota</taxon>
        <taxon>Fungi</taxon>
        <taxon>Dikarya</taxon>
        <taxon>Basidiomycota</taxon>
        <taxon>Pucciniomycotina</taxon>
        <taxon>Pucciniomycetes</taxon>
        <taxon>Pucciniales</taxon>
        <taxon>Pucciniaceae</taxon>
        <taxon>Puccinia</taxon>
    </lineage>
</organism>
<evidence type="ECO:0000313" key="1">
    <source>
        <dbReference type="EMBL" id="KAA1069363.1"/>
    </source>
</evidence>
<dbReference type="AlphaFoldDB" id="A0A5B0MHJ1"/>
<evidence type="ECO:0000313" key="2">
    <source>
        <dbReference type="EMBL" id="KAA1075491.1"/>
    </source>
</evidence>
<keyword evidence="4" id="KW-1185">Reference proteome</keyword>
<protein>
    <submittedName>
        <fullName evidence="3">Uncharacterized protein</fullName>
    </submittedName>
</protein>
<dbReference type="EMBL" id="VDEP01000472">
    <property type="protein sequence ID" value="KAA1075494.1"/>
    <property type="molecule type" value="Genomic_DNA"/>
</dbReference>
<dbReference type="EMBL" id="VDEP01000472">
    <property type="protein sequence ID" value="KAA1075491.1"/>
    <property type="molecule type" value="Genomic_DNA"/>
</dbReference>
<gene>
    <name evidence="1" type="ORF">PGT21_022201</name>
    <name evidence="2" type="ORF">PGTUg99_015905</name>
    <name evidence="3" type="ORF">PGTUg99_016366</name>
</gene>
<sequence length="123" mass="13632">MLASSTRCVFVSSHLLFKLSSSPTYCTSLKCAEFQGPDRGCLPIDIAHRFNTLPATFQGSAIRTQNVPIVNGRRDKNCCKQLVLTGTAGNSLGMMKLCCEMKTSYEQHSDTTKEQLTHWPDLD</sequence>
<accession>A0A5B0MHJ1</accession>
<evidence type="ECO:0000313" key="3">
    <source>
        <dbReference type="EMBL" id="KAA1075494.1"/>
    </source>
</evidence>
<comment type="caution">
    <text evidence="3">The sequence shown here is derived from an EMBL/GenBank/DDBJ whole genome shotgun (WGS) entry which is preliminary data.</text>
</comment>
<dbReference type="Proteomes" id="UP000325313">
    <property type="component" value="Unassembled WGS sequence"/>
</dbReference>
<evidence type="ECO:0000313" key="4">
    <source>
        <dbReference type="Proteomes" id="UP000324748"/>
    </source>
</evidence>
<dbReference type="Proteomes" id="UP000324748">
    <property type="component" value="Unassembled WGS sequence"/>
</dbReference>
<reference evidence="4 5" key="1">
    <citation type="submission" date="2019-05" db="EMBL/GenBank/DDBJ databases">
        <title>Emergence of the Ug99 lineage of the wheat stem rust pathogen through somatic hybridization.</title>
        <authorList>
            <person name="Li F."/>
            <person name="Upadhyaya N.M."/>
            <person name="Sperschneider J."/>
            <person name="Matny O."/>
            <person name="Nguyen-Phuc H."/>
            <person name="Mago R."/>
            <person name="Raley C."/>
            <person name="Miller M.E."/>
            <person name="Silverstein K.A.T."/>
            <person name="Henningsen E."/>
            <person name="Hirsch C.D."/>
            <person name="Visser B."/>
            <person name="Pretorius Z.A."/>
            <person name="Steffenson B.J."/>
            <person name="Schwessinger B."/>
            <person name="Dodds P.N."/>
            <person name="Figueroa M."/>
        </authorList>
    </citation>
    <scope>NUCLEOTIDE SEQUENCE [LARGE SCALE GENOMIC DNA]</scope>
    <source>
        <strain evidence="1">21-0</strain>
        <strain evidence="3 5">Ug99</strain>
    </source>
</reference>
<dbReference type="EMBL" id="VSWC01000183">
    <property type="protein sequence ID" value="KAA1069363.1"/>
    <property type="molecule type" value="Genomic_DNA"/>
</dbReference>
<evidence type="ECO:0000313" key="5">
    <source>
        <dbReference type="Proteomes" id="UP000325313"/>
    </source>
</evidence>